<evidence type="ECO:0000259" key="6">
    <source>
        <dbReference type="Pfam" id="PF00149"/>
    </source>
</evidence>
<dbReference type="Gene3D" id="3.60.21.10">
    <property type="match status" value="1"/>
</dbReference>
<reference evidence="7 8" key="2">
    <citation type="journal article" date="2010" name="Stand. Genomic Sci.">
        <title>Complete genome sequence of Sulfurospirillum deleyianum type strain (5175).</title>
        <authorList>
            <person name="Sikorski J."/>
            <person name="Lapidus A."/>
            <person name="Copeland A."/>
            <person name="Glavina Del Rio T."/>
            <person name="Nolan M."/>
            <person name="Lucas S."/>
            <person name="Chen F."/>
            <person name="Tice H."/>
            <person name="Cheng J.F."/>
            <person name="Saunders E."/>
            <person name="Bruce D."/>
            <person name="Goodwin L."/>
            <person name="Pitluck S."/>
            <person name="Ovchinnikova G."/>
            <person name="Pati A."/>
            <person name="Ivanova N."/>
            <person name="Mavromatis K."/>
            <person name="Chen A."/>
            <person name="Palaniappan K."/>
            <person name="Chain P."/>
            <person name="Land M."/>
            <person name="Hauser L."/>
            <person name="Chang Y.J."/>
            <person name="Jeffries C.D."/>
            <person name="Brettin T."/>
            <person name="Detter J.C."/>
            <person name="Han C."/>
            <person name="Rohde M."/>
            <person name="Lang E."/>
            <person name="Spring S."/>
            <person name="Goker M."/>
            <person name="Bristow J."/>
            <person name="Eisen J.A."/>
            <person name="Markowitz V."/>
            <person name="Hugenholtz P."/>
            <person name="Kyrpides N.C."/>
            <person name="Klenk H.P."/>
        </authorList>
    </citation>
    <scope>NUCLEOTIDE SEQUENCE [LARGE SCALE GENOMIC DNA]</scope>
    <source>
        <strain evidence="8">ATCC 51133 / DSM 6946 / 5175</strain>
    </source>
</reference>
<dbReference type="RefSeq" id="WP_012857645.1">
    <property type="nucleotide sequence ID" value="NC_013512.1"/>
</dbReference>
<dbReference type="PANTHER" id="PTHR34990">
    <property type="entry name" value="UDP-2,3-DIACYLGLUCOSAMINE HYDROLASE-RELATED"/>
    <property type="match status" value="1"/>
</dbReference>
<dbReference type="GO" id="GO:0009245">
    <property type="term" value="P:lipid A biosynthetic process"/>
    <property type="evidence" value="ECO:0007669"/>
    <property type="project" value="TreeGrafter"/>
</dbReference>
<organism evidence="7 8">
    <name type="scientific">Sulfurospirillum deleyianum (strain ATCC 51133 / DSM 6946 / 5175)</name>
    <dbReference type="NCBI Taxonomy" id="525898"/>
    <lineage>
        <taxon>Bacteria</taxon>
        <taxon>Pseudomonadati</taxon>
        <taxon>Campylobacterota</taxon>
        <taxon>Epsilonproteobacteria</taxon>
        <taxon>Campylobacterales</taxon>
        <taxon>Sulfurospirillaceae</taxon>
        <taxon>Sulfurospirillum</taxon>
    </lineage>
</organism>
<dbReference type="STRING" id="525898.Sdel_1882"/>
<dbReference type="EMBL" id="CP001816">
    <property type="protein sequence ID" value="ACZ12897.1"/>
    <property type="molecule type" value="Genomic_DNA"/>
</dbReference>
<dbReference type="PANTHER" id="PTHR34990:SF2">
    <property type="entry name" value="BLL8164 PROTEIN"/>
    <property type="match status" value="1"/>
</dbReference>
<gene>
    <name evidence="7" type="ordered locus">Sdel_1882</name>
</gene>
<sequence>MSEVSHEAEVLSFRSIFISDVHLGTRFCQAEALLEFLRRNECEHLFLVGDIIDGWAIKRKMKWAQSHSDVIQKVLRKARKGTKVTYITGNHDDFLRSFLPLALGDSIEIKDECAYVSLKNERYYITHGDFFDSVTMTKRWLALLGDVGYDMLLHVNQVLTWCRKKLRYQSHWSLSKYVKDHVKSSVSFITDFESILSEHARRNHYDGVICGHIHKAEMREIEGIKYLNCGDWVESCSAIVETYEGEFKIISCLEH</sequence>
<dbReference type="InterPro" id="IPR004843">
    <property type="entry name" value="Calcineurin-like_PHP"/>
</dbReference>
<dbReference type="GO" id="GO:0046872">
    <property type="term" value="F:metal ion binding"/>
    <property type="evidence" value="ECO:0007669"/>
    <property type="project" value="UniProtKB-KW"/>
</dbReference>
<keyword evidence="3" id="KW-0479">Metal-binding</keyword>
<dbReference type="GO" id="GO:0016020">
    <property type="term" value="C:membrane"/>
    <property type="evidence" value="ECO:0007669"/>
    <property type="project" value="GOC"/>
</dbReference>
<keyword evidence="4" id="KW-0472">Membrane</keyword>
<evidence type="ECO:0000256" key="3">
    <source>
        <dbReference type="ARBA" id="ARBA00022723"/>
    </source>
</evidence>
<evidence type="ECO:0000313" key="8">
    <source>
        <dbReference type="Proteomes" id="UP000002222"/>
    </source>
</evidence>
<proteinExistence type="predicted"/>
<reference evidence="8" key="1">
    <citation type="submission" date="2009-11" db="EMBL/GenBank/DDBJ databases">
        <title>The complete genome of Sulfurospirillum deleyianum DSM 6946.</title>
        <authorList>
            <consortium name="US DOE Joint Genome Institute (JGI-PGF)"/>
            <person name="Lucas S."/>
            <person name="Copeland A."/>
            <person name="Lapidus A."/>
            <person name="Glavina del Rio T."/>
            <person name="Dalin E."/>
            <person name="Tice H."/>
            <person name="Bruce D."/>
            <person name="Goodwin L."/>
            <person name="Pitluck S."/>
            <person name="Kyrpides N."/>
            <person name="Mavromatis K."/>
            <person name="Ivanova N."/>
            <person name="Ovchinnikova G."/>
            <person name="Munk A.C."/>
            <person name="Lu M."/>
            <person name="Brettin T."/>
            <person name="Detter J.C."/>
            <person name="Han C."/>
            <person name="Tapia R."/>
            <person name="Larimer F."/>
            <person name="Land M."/>
            <person name="Hauser L."/>
            <person name="Markowitz V."/>
            <person name="Cheng J.F."/>
            <person name="Hugenholtz P."/>
            <person name="Woyke T."/>
            <person name="Wu D."/>
            <person name="Aumann P."/>
            <person name="Schneider S."/>
            <person name="Lang E."/>
            <person name="Spring S."/>
            <person name="Klenk H.P."/>
            <person name="Eisen J.A."/>
        </authorList>
    </citation>
    <scope>NUCLEOTIDE SEQUENCE [LARGE SCALE GENOMIC DNA]</scope>
    <source>
        <strain evidence="8">ATCC 51133 / DSM 6946 / 5175</strain>
    </source>
</reference>
<dbReference type="InterPro" id="IPR029052">
    <property type="entry name" value="Metallo-depent_PP-like"/>
</dbReference>
<protein>
    <submittedName>
        <fullName evidence="7">Metallophosphoesterase</fullName>
    </submittedName>
</protein>
<dbReference type="AlphaFoldDB" id="D1B477"/>
<feature type="domain" description="Calcineurin-like phosphoesterase" evidence="6">
    <location>
        <begin position="14"/>
        <end position="215"/>
    </location>
</feature>
<keyword evidence="1" id="KW-1003">Cell membrane</keyword>
<name>D1B477_SULD5</name>
<dbReference type="GO" id="GO:0008758">
    <property type="term" value="F:UDP-2,3-diacylglucosamine hydrolase activity"/>
    <property type="evidence" value="ECO:0007669"/>
    <property type="project" value="TreeGrafter"/>
</dbReference>
<dbReference type="OrthoDB" id="9802481at2"/>
<evidence type="ECO:0000256" key="1">
    <source>
        <dbReference type="ARBA" id="ARBA00022475"/>
    </source>
</evidence>
<dbReference type="HOGENOM" id="CLU_061126_1_0_7"/>
<evidence type="ECO:0000256" key="2">
    <source>
        <dbReference type="ARBA" id="ARBA00022519"/>
    </source>
</evidence>
<evidence type="ECO:0000313" key="7">
    <source>
        <dbReference type="EMBL" id="ACZ12897.1"/>
    </source>
</evidence>
<evidence type="ECO:0000256" key="5">
    <source>
        <dbReference type="ARBA" id="ARBA00023211"/>
    </source>
</evidence>
<keyword evidence="8" id="KW-1185">Reference proteome</keyword>
<dbReference type="KEGG" id="sdl:Sdel_1882"/>
<accession>D1B477</accession>
<dbReference type="InterPro" id="IPR043461">
    <property type="entry name" value="LpxH-like"/>
</dbReference>
<keyword evidence="2" id="KW-0997">Cell inner membrane</keyword>
<dbReference type="CDD" id="cd07398">
    <property type="entry name" value="MPP_YbbF-LpxH"/>
    <property type="match status" value="1"/>
</dbReference>
<dbReference type="SUPFAM" id="SSF56300">
    <property type="entry name" value="Metallo-dependent phosphatases"/>
    <property type="match status" value="1"/>
</dbReference>
<dbReference type="eggNOG" id="COG2908">
    <property type="taxonomic scope" value="Bacteria"/>
</dbReference>
<keyword evidence="5" id="KW-0464">Manganese</keyword>
<dbReference type="Pfam" id="PF00149">
    <property type="entry name" value="Metallophos"/>
    <property type="match status" value="1"/>
</dbReference>
<evidence type="ECO:0000256" key="4">
    <source>
        <dbReference type="ARBA" id="ARBA00023136"/>
    </source>
</evidence>
<dbReference type="Proteomes" id="UP000002222">
    <property type="component" value="Chromosome"/>
</dbReference>